<keyword evidence="1" id="KW-0479">Metal-binding</keyword>
<name>S7WBC9_SPRLO</name>
<evidence type="ECO:0000256" key="2">
    <source>
        <dbReference type="ARBA" id="ARBA00022737"/>
    </source>
</evidence>
<organism evidence="8 9">
    <name type="scientific">Spraguea lophii (strain 42_110)</name>
    <name type="common">Microsporidian parasite</name>
    <dbReference type="NCBI Taxonomy" id="1358809"/>
    <lineage>
        <taxon>Eukaryota</taxon>
        <taxon>Fungi</taxon>
        <taxon>Fungi incertae sedis</taxon>
        <taxon>Microsporidia</taxon>
        <taxon>Spragueidae</taxon>
        <taxon>Spraguea</taxon>
    </lineage>
</organism>
<accession>S7WBC9</accession>
<dbReference type="EMBL" id="ATCN01000403">
    <property type="protein sequence ID" value="EPR79102.1"/>
    <property type="molecule type" value="Genomic_DNA"/>
</dbReference>
<feature type="domain" description="C2H2-type" evidence="7">
    <location>
        <begin position="130"/>
        <end position="160"/>
    </location>
</feature>
<evidence type="ECO:0000256" key="6">
    <source>
        <dbReference type="SAM" id="MobiDB-lite"/>
    </source>
</evidence>
<dbReference type="PROSITE" id="PS50157">
    <property type="entry name" value="ZINC_FINGER_C2H2_2"/>
    <property type="match status" value="2"/>
</dbReference>
<evidence type="ECO:0000313" key="9">
    <source>
        <dbReference type="Proteomes" id="UP000014978"/>
    </source>
</evidence>
<comment type="caution">
    <text evidence="8">The sequence shown here is derived from an EMBL/GenBank/DDBJ whole genome shotgun (WGS) entry which is preliminary data.</text>
</comment>
<dbReference type="SMART" id="SM00355">
    <property type="entry name" value="ZnF_C2H2"/>
    <property type="match status" value="3"/>
</dbReference>
<dbReference type="PANTHER" id="PTHR23057:SF0">
    <property type="entry name" value="JUXTAPOSED WITH ANOTHER ZINC FINGER PROTEIN 1"/>
    <property type="match status" value="1"/>
</dbReference>
<keyword evidence="9" id="KW-1185">Reference proteome</keyword>
<evidence type="ECO:0000256" key="4">
    <source>
        <dbReference type="ARBA" id="ARBA00022833"/>
    </source>
</evidence>
<evidence type="ECO:0000256" key="5">
    <source>
        <dbReference type="PROSITE-ProRule" id="PRU00042"/>
    </source>
</evidence>
<dbReference type="InParanoid" id="S7WBC9"/>
<dbReference type="AlphaFoldDB" id="S7WBC9"/>
<dbReference type="InterPro" id="IPR051580">
    <property type="entry name" value="ZnF-Chromatin_assoc"/>
</dbReference>
<keyword evidence="3 5" id="KW-0863">Zinc-finger</keyword>
<dbReference type="InterPro" id="IPR036236">
    <property type="entry name" value="Znf_C2H2_sf"/>
</dbReference>
<dbReference type="InterPro" id="IPR013087">
    <property type="entry name" value="Znf_C2H2_type"/>
</dbReference>
<protein>
    <submittedName>
        <fullName evidence="8">Zinc finger protein</fullName>
    </submittedName>
</protein>
<dbReference type="GO" id="GO:0008270">
    <property type="term" value="F:zinc ion binding"/>
    <property type="evidence" value="ECO:0007669"/>
    <property type="project" value="UniProtKB-KW"/>
</dbReference>
<dbReference type="VEuPathDB" id="MicrosporidiaDB:SLOPH_2085"/>
<keyword evidence="4" id="KW-0862">Zinc</keyword>
<dbReference type="GO" id="GO:0005634">
    <property type="term" value="C:nucleus"/>
    <property type="evidence" value="ECO:0007669"/>
    <property type="project" value="TreeGrafter"/>
</dbReference>
<reference evidence="9" key="1">
    <citation type="journal article" date="2013" name="PLoS Genet.">
        <title>The genome of Spraguea lophii and the basis of host-microsporidian interactions.</title>
        <authorList>
            <person name="Campbell S.E."/>
            <person name="Williams T.A."/>
            <person name="Yousuf A."/>
            <person name="Soanes D.M."/>
            <person name="Paszkiewicz K.H."/>
            <person name="Williams B.A.P."/>
        </authorList>
    </citation>
    <scope>NUCLEOTIDE SEQUENCE [LARGE SCALE GENOMIC DNA]</scope>
    <source>
        <strain evidence="9">42_110</strain>
    </source>
</reference>
<evidence type="ECO:0000313" key="8">
    <source>
        <dbReference type="EMBL" id="EPR79102.1"/>
    </source>
</evidence>
<feature type="domain" description="C2H2-type" evidence="7">
    <location>
        <begin position="166"/>
        <end position="196"/>
    </location>
</feature>
<evidence type="ECO:0000259" key="7">
    <source>
        <dbReference type="PROSITE" id="PS50157"/>
    </source>
</evidence>
<keyword evidence="2" id="KW-0677">Repeat</keyword>
<dbReference type="HOGENOM" id="CLU_1372995_0_0_1"/>
<dbReference type="SUPFAM" id="SSF57667">
    <property type="entry name" value="beta-beta-alpha zinc fingers"/>
    <property type="match status" value="2"/>
</dbReference>
<dbReference type="Pfam" id="PF00096">
    <property type="entry name" value="zf-C2H2"/>
    <property type="match status" value="1"/>
</dbReference>
<dbReference type="PANTHER" id="PTHR23057">
    <property type="entry name" value="JUXTAPOSED WITH ANOTHER ZINC FINGER PROTEIN 1"/>
    <property type="match status" value="1"/>
</dbReference>
<dbReference type="STRING" id="1358809.S7WBC9"/>
<dbReference type="Gene3D" id="3.30.160.60">
    <property type="entry name" value="Classic Zinc Finger"/>
    <property type="match status" value="2"/>
</dbReference>
<evidence type="ECO:0000256" key="1">
    <source>
        <dbReference type="ARBA" id="ARBA00022723"/>
    </source>
</evidence>
<proteinExistence type="predicted"/>
<feature type="region of interest" description="Disordered" evidence="6">
    <location>
        <begin position="1"/>
        <end position="48"/>
    </location>
</feature>
<gene>
    <name evidence="8" type="ORF">SLOPH_2085</name>
</gene>
<dbReference type="Proteomes" id="UP000014978">
    <property type="component" value="Unassembled WGS sequence"/>
</dbReference>
<sequence length="199" mass="23430">MDNINKENVENKENIELNKDIMSEDSIKSKPKNDFNELRNSPENEDSQNSVEMYLDSIWKDTVFEIKYGRGFKPISEKQIIIDAERMFMSDFNCCGLRFERKNQYLEHKFMVHDSIAPEEPVKKEEEESFACHLKGCNKVYASSYGLKYHLERGHAKKQDDLIKPHVCPLPNCKKRYKNSNGLKYHMKHGHVKKKKPTI</sequence>
<feature type="compositionally biased region" description="Basic and acidic residues" evidence="6">
    <location>
        <begin position="1"/>
        <end position="42"/>
    </location>
</feature>
<dbReference type="PROSITE" id="PS00028">
    <property type="entry name" value="ZINC_FINGER_C2H2_1"/>
    <property type="match status" value="2"/>
</dbReference>
<dbReference type="OrthoDB" id="3269380at2759"/>
<evidence type="ECO:0000256" key="3">
    <source>
        <dbReference type="ARBA" id="ARBA00022771"/>
    </source>
</evidence>